<keyword evidence="3" id="KW-1185">Reference proteome</keyword>
<accession>A0AAV3ZI30</accession>
<evidence type="ECO:0000256" key="1">
    <source>
        <dbReference type="SAM" id="MobiDB-lite"/>
    </source>
</evidence>
<evidence type="ECO:0000313" key="2">
    <source>
        <dbReference type="EMBL" id="GFN94166.1"/>
    </source>
</evidence>
<feature type="region of interest" description="Disordered" evidence="1">
    <location>
        <begin position="148"/>
        <end position="205"/>
    </location>
</feature>
<name>A0AAV3ZI30_9GAST</name>
<organism evidence="2 3">
    <name type="scientific">Plakobranchus ocellatus</name>
    <dbReference type="NCBI Taxonomy" id="259542"/>
    <lineage>
        <taxon>Eukaryota</taxon>
        <taxon>Metazoa</taxon>
        <taxon>Spiralia</taxon>
        <taxon>Lophotrochozoa</taxon>
        <taxon>Mollusca</taxon>
        <taxon>Gastropoda</taxon>
        <taxon>Heterobranchia</taxon>
        <taxon>Euthyneura</taxon>
        <taxon>Panpulmonata</taxon>
        <taxon>Sacoglossa</taxon>
        <taxon>Placobranchoidea</taxon>
        <taxon>Plakobranchidae</taxon>
        <taxon>Plakobranchus</taxon>
    </lineage>
</organism>
<dbReference type="PANTHER" id="PTHR47018">
    <property type="entry name" value="CXC DOMAIN-CONTAINING PROTEIN-RELATED"/>
    <property type="match status" value="1"/>
</dbReference>
<proteinExistence type="predicted"/>
<gene>
    <name evidence="2" type="ORF">PoB_002067200</name>
</gene>
<reference evidence="2 3" key="1">
    <citation type="journal article" date="2021" name="Elife">
        <title>Chloroplast acquisition without the gene transfer in kleptoplastic sea slugs, Plakobranchus ocellatus.</title>
        <authorList>
            <person name="Maeda T."/>
            <person name="Takahashi S."/>
            <person name="Yoshida T."/>
            <person name="Shimamura S."/>
            <person name="Takaki Y."/>
            <person name="Nagai Y."/>
            <person name="Toyoda A."/>
            <person name="Suzuki Y."/>
            <person name="Arimoto A."/>
            <person name="Ishii H."/>
            <person name="Satoh N."/>
            <person name="Nishiyama T."/>
            <person name="Hasebe M."/>
            <person name="Maruyama T."/>
            <person name="Minagawa J."/>
            <person name="Obokata J."/>
            <person name="Shigenobu S."/>
        </authorList>
    </citation>
    <scope>NUCLEOTIDE SEQUENCE [LARGE SCALE GENOMIC DNA]</scope>
</reference>
<feature type="compositionally biased region" description="Basic and acidic residues" evidence="1">
    <location>
        <begin position="190"/>
        <end position="199"/>
    </location>
</feature>
<evidence type="ECO:0000313" key="3">
    <source>
        <dbReference type="Proteomes" id="UP000735302"/>
    </source>
</evidence>
<comment type="caution">
    <text evidence="2">The sequence shown here is derived from an EMBL/GenBank/DDBJ whole genome shotgun (WGS) entry which is preliminary data.</text>
</comment>
<feature type="compositionally biased region" description="Basic and acidic residues" evidence="1">
    <location>
        <begin position="167"/>
        <end position="178"/>
    </location>
</feature>
<dbReference type="EMBL" id="BLXT01002413">
    <property type="protein sequence ID" value="GFN94166.1"/>
    <property type="molecule type" value="Genomic_DNA"/>
</dbReference>
<sequence>MVMRSGSSSGRAVGNQIANSVIQKFERHGDVVPISMMRKLFTVGVVDNIDHNPSAITVSDSFQENAAHQDQKVLPWASYHALYRSENRIRTSIIRLMPHIYKNSHSNALVKHSTEEVKADTPVLAMDQPLHALTKAIQWNWPASPQHGDLRLSGPLSGQGASGGAQSRDRTVPADVRADSLATEPPTPRTFREARESSDKPTPAEQICSVFKRTTMVLVS</sequence>
<dbReference type="AlphaFoldDB" id="A0AAV3ZI30"/>
<dbReference type="Proteomes" id="UP000735302">
    <property type="component" value="Unassembled WGS sequence"/>
</dbReference>
<protein>
    <submittedName>
        <fullName evidence="2">Uncharacterized protein</fullName>
    </submittedName>
</protein>